<dbReference type="Pfam" id="PF21530">
    <property type="entry name" value="Pif1_2B_dom"/>
    <property type="match status" value="1"/>
</dbReference>
<dbReference type="OrthoDB" id="6428367at2759"/>
<protein>
    <submittedName>
        <fullName evidence="2">ATP-dependent DNA helicase</fullName>
    </submittedName>
</protein>
<reference evidence="2" key="1">
    <citation type="submission" date="2020-08" db="EMBL/GenBank/DDBJ databases">
        <title>Multicomponent nature underlies the extraordinary mechanical properties of spider dragline silk.</title>
        <authorList>
            <person name="Kono N."/>
            <person name="Nakamura H."/>
            <person name="Mori M."/>
            <person name="Yoshida Y."/>
            <person name="Ohtoshi R."/>
            <person name="Malay A.D."/>
            <person name="Moran D.A.P."/>
            <person name="Tomita M."/>
            <person name="Numata K."/>
            <person name="Arakawa K."/>
        </authorList>
    </citation>
    <scope>NUCLEOTIDE SEQUENCE</scope>
</reference>
<evidence type="ECO:0000313" key="2">
    <source>
        <dbReference type="EMBL" id="GFY37783.1"/>
    </source>
</evidence>
<dbReference type="GO" id="GO:0004386">
    <property type="term" value="F:helicase activity"/>
    <property type="evidence" value="ECO:0007669"/>
    <property type="project" value="UniProtKB-KW"/>
</dbReference>
<name>A0A8X6WM88_9ARAC</name>
<dbReference type="PANTHER" id="PTHR10492">
    <property type="match status" value="1"/>
</dbReference>
<proteinExistence type="predicted"/>
<gene>
    <name evidence="2" type="primary">EVAR_101972_1</name>
    <name evidence="2" type="ORF">TNIN_385831</name>
</gene>
<keyword evidence="2" id="KW-0547">Nucleotide-binding</keyword>
<dbReference type="PANTHER" id="PTHR10492:SF57">
    <property type="entry name" value="ATP-DEPENDENT DNA HELICASE"/>
    <property type="match status" value="1"/>
</dbReference>
<organism evidence="2 3">
    <name type="scientific">Trichonephila inaurata madagascariensis</name>
    <dbReference type="NCBI Taxonomy" id="2747483"/>
    <lineage>
        <taxon>Eukaryota</taxon>
        <taxon>Metazoa</taxon>
        <taxon>Ecdysozoa</taxon>
        <taxon>Arthropoda</taxon>
        <taxon>Chelicerata</taxon>
        <taxon>Arachnida</taxon>
        <taxon>Araneae</taxon>
        <taxon>Araneomorphae</taxon>
        <taxon>Entelegynae</taxon>
        <taxon>Araneoidea</taxon>
        <taxon>Nephilidae</taxon>
        <taxon>Trichonephila</taxon>
        <taxon>Trichonephila inaurata</taxon>
    </lineage>
</organism>
<feature type="domain" description="DNA helicase Pif1-like 2B" evidence="1">
    <location>
        <begin position="87"/>
        <end position="130"/>
    </location>
</feature>
<dbReference type="EMBL" id="BMAV01000486">
    <property type="protein sequence ID" value="GFY37783.1"/>
    <property type="molecule type" value="Genomic_DNA"/>
</dbReference>
<evidence type="ECO:0000313" key="3">
    <source>
        <dbReference type="Proteomes" id="UP000886998"/>
    </source>
</evidence>
<accession>A0A8X6WM88</accession>
<keyword evidence="2" id="KW-0067">ATP-binding</keyword>
<keyword evidence="2" id="KW-0378">Hydrolase</keyword>
<dbReference type="Proteomes" id="UP000886998">
    <property type="component" value="Unassembled WGS sequence"/>
</dbReference>
<comment type="caution">
    <text evidence="2">The sequence shown here is derived from an EMBL/GenBank/DDBJ whole genome shotgun (WGS) entry which is preliminary data.</text>
</comment>
<sequence length="147" mass="16712">MRAHSADLEFNKILLDVGKGKYPEVNSTHDTGLVTGLCQVVADTETLKYMVTVLNQRMLDKIPGESQTYLSINTVCKPDEAVNYPTEFLHSIIVPGLPPHKLEPRIGVPIILLRNLNPPKLCNGPRLRIGSFKKRYRKSYNIRMRKR</sequence>
<dbReference type="AlphaFoldDB" id="A0A8X6WM88"/>
<dbReference type="InterPro" id="IPR049163">
    <property type="entry name" value="Pif1-like_2B_dom"/>
</dbReference>
<keyword evidence="3" id="KW-1185">Reference proteome</keyword>
<evidence type="ECO:0000259" key="1">
    <source>
        <dbReference type="Pfam" id="PF21530"/>
    </source>
</evidence>
<keyword evidence="2" id="KW-0347">Helicase</keyword>